<dbReference type="PANTHER" id="PTHR24070">
    <property type="entry name" value="RAS, DI-RAS, AND RHEB FAMILY MEMBERS OF SMALL GTPASE SUPERFAMILY"/>
    <property type="match status" value="1"/>
</dbReference>
<dbReference type="SMART" id="SM00176">
    <property type="entry name" value="RAN"/>
    <property type="match status" value="1"/>
</dbReference>
<dbReference type="PROSITE" id="PS51419">
    <property type="entry name" value="RAB"/>
    <property type="match status" value="1"/>
</dbReference>
<keyword evidence="4" id="KW-1003">Cell membrane</keyword>
<accession>S0AWY6</accession>
<dbReference type="PROSITE" id="PS51420">
    <property type="entry name" value="RHO"/>
    <property type="match status" value="1"/>
</dbReference>
<keyword evidence="8" id="KW-0472">Membrane</keyword>
<dbReference type="InterPro" id="IPR020849">
    <property type="entry name" value="Small_GTPase_Ras-type"/>
</dbReference>
<dbReference type="SMART" id="SM00175">
    <property type="entry name" value="RAB"/>
    <property type="match status" value="1"/>
</dbReference>
<dbReference type="GO" id="GO:0005525">
    <property type="term" value="F:GTP binding"/>
    <property type="evidence" value="ECO:0007669"/>
    <property type="project" value="UniProtKB-KW"/>
</dbReference>
<dbReference type="PRINTS" id="PR00449">
    <property type="entry name" value="RASTRNSFRMNG"/>
</dbReference>
<evidence type="ECO:0000256" key="5">
    <source>
        <dbReference type="ARBA" id="ARBA00022741"/>
    </source>
</evidence>
<protein>
    <recommendedName>
        <fullName evidence="3">small monomeric GTPase</fullName>
        <ecNumber evidence="3">3.6.5.2</ecNumber>
    </recommendedName>
</protein>
<dbReference type="VEuPathDB" id="AmoebaDB:EHI_198330"/>
<comment type="similarity">
    <text evidence="2">Belongs to the small GTPase superfamily. Rho family.</text>
</comment>
<feature type="region of interest" description="Disordered" evidence="9">
    <location>
        <begin position="171"/>
        <end position="207"/>
    </location>
</feature>
<name>A0A5K1VC31_ENTHI</name>
<sequence>MSEGYQVVIIGEGSVGKSALCLQFVREVFSVEYSPTIEDTYNKTIKVDSHTVTFNLIDTAGQEEYVALREQYYLKGDGFVLVYSIENKSSFMAIGNHKDSISVIRPDGDVALILAGNKCDLEEQRVVSKADGEALAKSYGIDFFETSAAKRINVDELFIALGRKLLQINHKGEDAPNTTSPSTEKKSEKNEKPKKEKGKKKGGCIMV</sequence>
<dbReference type="NCBIfam" id="TIGR00231">
    <property type="entry name" value="small_GTP"/>
    <property type="match status" value="1"/>
</dbReference>
<proteinExistence type="evidence at transcript level"/>
<keyword evidence="6" id="KW-0378">Hydrolase</keyword>
<evidence type="ECO:0000256" key="1">
    <source>
        <dbReference type="ARBA" id="ARBA00004236"/>
    </source>
</evidence>
<dbReference type="EC" id="3.6.5.2" evidence="3"/>
<dbReference type="GO" id="GO:0003925">
    <property type="term" value="F:G protein activity"/>
    <property type="evidence" value="ECO:0007669"/>
    <property type="project" value="UniProtKB-EC"/>
</dbReference>
<evidence type="ECO:0000256" key="7">
    <source>
        <dbReference type="ARBA" id="ARBA00023134"/>
    </source>
</evidence>
<dbReference type="VEuPathDB" id="AmoebaDB:EHI5A_116720"/>
<evidence type="ECO:0000256" key="9">
    <source>
        <dbReference type="SAM" id="MobiDB-lite"/>
    </source>
</evidence>
<dbReference type="Pfam" id="PF00071">
    <property type="entry name" value="Ras"/>
    <property type="match status" value="1"/>
</dbReference>
<evidence type="ECO:0000256" key="2">
    <source>
        <dbReference type="ARBA" id="ARBA00010142"/>
    </source>
</evidence>
<dbReference type="EMBL" id="BDEQ01000001">
    <property type="protein sequence ID" value="GAT98691.1"/>
    <property type="molecule type" value="Genomic_DNA"/>
</dbReference>
<dbReference type="HOGENOM" id="CLU_041217_9_8_1"/>
<evidence type="ECO:0000313" key="11">
    <source>
        <dbReference type="EMBL" id="GAT98691.1"/>
    </source>
</evidence>
<evidence type="ECO:0000313" key="12">
    <source>
        <dbReference type="Proteomes" id="UP000078387"/>
    </source>
</evidence>
<reference evidence="11 12" key="2">
    <citation type="submission" date="2016-05" db="EMBL/GenBank/DDBJ databases">
        <title>First whole genome sequencing of Entamoeba histolytica HM1:IMSS-clone-6.</title>
        <authorList>
            <person name="Mukherjee Avik.K."/>
            <person name="Izumyama S."/>
            <person name="Nakada-Tsukui K."/>
            <person name="Nozaki T."/>
        </authorList>
    </citation>
    <scope>NUCLEOTIDE SEQUENCE [LARGE SCALE GENOMIC DNA]</scope>
    <source>
        <strain evidence="11 12">HM1:IMSS clone 6</strain>
    </source>
</reference>
<dbReference type="OMA" id="RAVDIWG"/>
<dbReference type="InterPro" id="IPR005225">
    <property type="entry name" value="Small_GTP-bd"/>
</dbReference>
<dbReference type="VEuPathDB" id="AmoebaDB:EHI7A_105270"/>
<evidence type="ECO:0000256" key="6">
    <source>
        <dbReference type="ARBA" id="ARBA00022801"/>
    </source>
</evidence>
<evidence type="ECO:0000256" key="3">
    <source>
        <dbReference type="ARBA" id="ARBA00011984"/>
    </source>
</evidence>
<dbReference type="GO" id="GO:0007165">
    <property type="term" value="P:signal transduction"/>
    <property type="evidence" value="ECO:0007669"/>
    <property type="project" value="InterPro"/>
</dbReference>
<dbReference type="Proteomes" id="UP000078387">
    <property type="component" value="Unassembled WGS sequence"/>
</dbReference>
<dbReference type="VEuPathDB" id="AmoebaDB:KM1_138780"/>
<keyword evidence="5" id="KW-0547">Nucleotide-binding</keyword>
<dbReference type="InterPro" id="IPR027417">
    <property type="entry name" value="P-loop_NTPase"/>
</dbReference>
<evidence type="ECO:0000256" key="4">
    <source>
        <dbReference type="ARBA" id="ARBA00022475"/>
    </source>
</evidence>
<dbReference type="CDD" id="cd00876">
    <property type="entry name" value="Ras"/>
    <property type="match status" value="1"/>
</dbReference>
<dbReference type="SMART" id="SM00173">
    <property type="entry name" value="RAS"/>
    <property type="match status" value="1"/>
</dbReference>
<feature type="compositionally biased region" description="Basic and acidic residues" evidence="9">
    <location>
        <begin position="183"/>
        <end position="194"/>
    </location>
</feature>
<gene>
    <name evidence="11" type="ORF">CL6EHI_198330</name>
</gene>
<comment type="subcellular location">
    <subcellularLocation>
        <location evidence="1">Cell membrane</location>
    </subcellularLocation>
</comment>
<evidence type="ECO:0000313" key="10">
    <source>
        <dbReference type="EMBL" id="BAN38621.1"/>
    </source>
</evidence>
<dbReference type="EMBL" id="AK419990">
    <property type="protein sequence ID" value="BAN38621.1"/>
    <property type="molecule type" value="mRNA"/>
</dbReference>
<evidence type="ECO:0000256" key="8">
    <source>
        <dbReference type="ARBA" id="ARBA00023136"/>
    </source>
</evidence>
<keyword evidence="7" id="KW-0342">GTP-binding</keyword>
<accession>A0A5K1VC31</accession>
<feature type="compositionally biased region" description="Basic residues" evidence="9">
    <location>
        <begin position="195"/>
        <end position="207"/>
    </location>
</feature>
<dbReference type="InterPro" id="IPR001806">
    <property type="entry name" value="Small_GTPase"/>
</dbReference>
<dbReference type="FunFam" id="3.40.50.300:FF:000343">
    <property type="entry name" value="Ras family gtpase"/>
    <property type="match status" value="1"/>
</dbReference>
<dbReference type="GO" id="GO:0005886">
    <property type="term" value="C:plasma membrane"/>
    <property type="evidence" value="ECO:0007669"/>
    <property type="project" value="UniProtKB-SubCell"/>
</dbReference>
<reference evidence="10" key="1">
    <citation type="submission" date="2012-06" db="EMBL/GenBank/DDBJ databases">
        <title>Short 5' UTR of Entamoeba genes.</title>
        <authorList>
            <person name="Hiranuka K."/>
            <person name="Kumagai M."/>
            <person name="Wakaguri H."/>
            <person name="Suzuki Y."/>
            <person name="Sugano S."/>
            <person name="Watanabe J."/>
            <person name="Makioka A."/>
        </authorList>
    </citation>
    <scope>NUCLEOTIDE SEQUENCE</scope>
    <source>
        <strain evidence="10">HM-1:IMSS</strain>
    </source>
</reference>
<dbReference type="SUPFAM" id="SSF52540">
    <property type="entry name" value="P-loop containing nucleoside triphosphate hydrolases"/>
    <property type="match status" value="1"/>
</dbReference>
<dbReference type="AlphaFoldDB" id="A0A5K1VC31"/>
<organism evidence="11 12">
    <name type="scientific">Entamoeba histolytica</name>
    <dbReference type="NCBI Taxonomy" id="5759"/>
    <lineage>
        <taxon>Eukaryota</taxon>
        <taxon>Amoebozoa</taxon>
        <taxon>Evosea</taxon>
        <taxon>Archamoebae</taxon>
        <taxon>Mastigamoebida</taxon>
        <taxon>Entamoebidae</taxon>
        <taxon>Entamoeba</taxon>
    </lineage>
</organism>
<dbReference type="SMART" id="SM00174">
    <property type="entry name" value="RHO"/>
    <property type="match status" value="1"/>
</dbReference>
<dbReference type="PROSITE" id="PS51421">
    <property type="entry name" value="RAS"/>
    <property type="match status" value="1"/>
</dbReference>
<dbReference type="Gene3D" id="3.40.50.300">
    <property type="entry name" value="P-loop containing nucleotide triphosphate hydrolases"/>
    <property type="match status" value="1"/>
</dbReference>
<dbReference type="VEuPathDB" id="AmoebaDB:EHI8A_134950"/>